<evidence type="ECO:0000256" key="2">
    <source>
        <dbReference type="ARBA" id="ARBA00012438"/>
    </source>
</evidence>
<dbReference type="PRINTS" id="PR00344">
    <property type="entry name" value="BCTRLSENSOR"/>
</dbReference>
<dbReference type="GO" id="GO:0000155">
    <property type="term" value="F:phosphorelay sensor kinase activity"/>
    <property type="evidence" value="ECO:0007669"/>
    <property type="project" value="InterPro"/>
</dbReference>
<feature type="domain" description="Response regulatory" evidence="10">
    <location>
        <begin position="5"/>
        <end position="121"/>
    </location>
</feature>
<dbReference type="InterPro" id="IPR005467">
    <property type="entry name" value="His_kinase_dom"/>
</dbReference>
<dbReference type="RefSeq" id="WP_012376598.1">
    <property type="nucleotide sequence ID" value="NC_010571.1"/>
</dbReference>
<sequence>MPQPSILVVDDQPINVQLLKRKLEREGIQVTAAYNGLEALDLVRKTKPDLILLDVMMPDMDGIEVCQRLQADELTRSIPIIFITARTSKEGKIEGLNVGAVDYITKPIDLDETLARVQTQLRFVTINREMLDLQRRLVEARRAATIGAVTQGIAHNLNNLLGVVIGYLDLIKAYYDKPEQVRKNAQNVEDAVHRIVSIIKQLSSLVVKTRPPLSKGNLQRLLESSVTRFHSECRLTTPVTIENPLGELIFETNYEVFEEVLSKVLINAWESYGQQPNAPHPIAVRTQLLEKPGEPTMIEIRVEDSGRGIDEEIRDHIFEPFISSKHTVGVGMGLTVARHALRNLGGEATMSDRPEGGAVAVLTHPLEARKLRKHEA</sequence>
<feature type="domain" description="Histidine kinase" evidence="9">
    <location>
        <begin position="152"/>
        <end position="368"/>
    </location>
</feature>
<evidence type="ECO:0000256" key="1">
    <source>
        <dbReference type="ARBA" id="ARBA00000085"/>
    </source>
</evidence>
<dbReference type="FunFam" id="3.40.50.2300:FF:000001">
    <property type="entry name" value="DNA-binding response regulator PhoB"/>
    <property type="match status" value="1"/>
</dbReference>
<dbReference type="SMART" id="SM00388">
    <property type="entry name" value="HisKA"/>
    <property type="match status" value="1"/>
</dbReference>
<dbReference type="eggNOG" id="COG0745">
    <property type="taxonomic scope" value="Bacteria"/>
</dbReference>
<organism evidence="11 12">
    <name type="scientific">Opitutus terrae (strain DSM 11246 / JCM 15787 / PB90-1)</name>
    <dbReference type="NCBI Taxonomy" id="452637"/>
    <lineage>
        <taxon>Bacteria</taxon>
        <taxon>Pseudomonadati</taxon>
        <taxon>Verrucomicrobiota</taxon>
        <taxon>Opitutia</taxon>
        <taxon>Opitutales</taxon>
        <taxon>Opitutaceae</taxon>
        <taxon>Opitutus</taxon>
    </lineage>
</organism>
<evidence type="ECO:0000259" key="10">
    <source>
        <dbReference type="PROSITE" id="PS50110"/>
    </source>
</evidence>
<evidence type="ECO:0000256" key="3">
    <source>
        <dbReference type="ARBA" id="ARBA00022553"/>
    </source>
</evidence>
<evidence type="ECO:0000256" key="6">
    <source>
        <dbReference type="ARBA" id="ARBA00023125"/>
    </source>
</evidence>
<dbReference type="EC" id="2.7.13.3" evidence="2"/>
<dbReference type="InterPro" id="IPR036890">
    <property type="entry name" value="HATPase_C_sf"/>
</dbReference>
<dbReference type="PANTHER" id="PTHR43547">
    <property type="entry name" value="TWO-COMPONENT HISTIDINE KINASE"/>
    <property type="match status" value="1"/>
</dbReference>
<dbReference type="SMART" id="SM00387">
    <property type="entry name" value="HATPase_c"/>
    <property type="match status" value="1"/>
</dbReference>
<name>B1ZYH1_OPITP</name>
<dbReference type="Pfam" id="PF02518">
    <property type="entry name" value="HATPase_c"/>
    <property type="match status" value="1"/>
</dbReference>
<dbReference type="PROSITE" id="PS50109">
    <property type="entry name" value="HIS_KIN"/>
    <property type="match status" value="1"/>
</dbReference>
<evidence type="ECO:0000256" key="7">
    <source>
        <dbReference type="ARBA" id="ARBA00023163"/>
    </source>
</evidence>
<keyword evidence="6" id="KW-0238">DNA-binding</keyword>
<dbReference type="GO" id="GO:0003677">
    <property type="term" value="F:DNA binding"/>
    <property type="evidence" value="ECO:0007669"/>
    <property type="project" value="UniProtKB-KW"/>
</dbReference>
<dbReference type="CDD" id="cd19920">
    <property type="entry name" value="REC_PA4781-like"/>
    <property type="match status" value="1"/>
</dbReference>
<dbReference type="STRING" id="452637.Oter_3794"/>
<evidence type="ECO:0000256" key="5">
    <source>
        <dbReference type="ARBA" id="ARBA00023015"/>
    </source>
</evidence>
<evidence type="ECO:0000313" key="12">
    <source>
        <dbReference type="Proteomes" id="UP000007013"/>
    </source>
</evidence>
<keyword evidence="7" id="KW-0804">Transcription</keyword>
<dbReference type="PANTHER" id="PTHR43547:SF2">
    <property type="entry name" value="HYBRID SIGNAL TRANSDUCTION HISTIDINE KINASE C"/>
    <property type="match status" value="1"/>
</dbReference>
<evidence type="ECO:0000259" key="9">
    <source>
        <dbReference type="PROSITE" id="PS50109"/>
    </source>
</evidence>
<accession>B1ZYH1</accession>
<feature type="modified residue" description="4-aspartylphosphate" evidence="8">
    <location>
        <position position="54"/>
    </location>
</feature>
<proteinExistence type="predicted"/>
<keyword evidence="11" id="KW-0808">Transferase</keyword>
<dbReference type="eggNOG" id="COG4191">
    <property type="taxonomic scope" value="Bacteria"/>
</dbReference>
<reference evidence="11 12" key="1">
    <citation type="journal article" date="2011" name="J. Bacteriol.">
        <title>Genome sequence of the verrucomicrobium Opitutus terrae PB90-1, an abundant inhabitant of rice paddy soil ecosystems.</title>
        <authorList>
            <person name="van Passel M.W."/>
            <person name="Kant R."/>
            <person name="Palva A."/>
            <person name="Copeland A."/>
            <person name="Lucas S."/>
            <person name="Lapidus A."/>
            <person name="Glavina del Rio T."/>
            <person name="Pitluck S."/>
            <person name="Goltsman E."/>
            <person name="Clum A."/>
            <person name="Sun H."/>
            <person name="Schmutz J."/>
            <person name="Larimer F.W."/>
            <person name="Land M.L."/>
            <person name="Hauser L."/>
            <person name="Kyrpides N."/>
            <person name="Mikhailova N."/>
            <person name="Richardson P.P."/>
            <person name="Janssen P.H."/>
            <person name="de Vos W.M."/>
            <person name="Smidt H."/>
        </authorList>
    </citation>
    <scope>NUCLEOTIDE SEQUENCE [LARGE SCALE GENOMIC DNA]</scope>
    <source>
        <strain evidence="12">DSM 11246 / JCM 15787 / PB90-1</strain>
    </source>
</reference>
<dbReference type="SUPFAM" id="SSF47384">
    <property type="entry name" value="Homodimeric domain of signal transducing histidine kinase"/>
    <property type="match status" value="1"/>
</dbReference>
<dbReference type="Gene3D" id="1.10.287.130">
    <property type="match status" value="1"/>
</dbReference>
<keyword evidence="5" id="KW-0805">Transcription regulation</keyword>
<evidence type="ECO:0000256" key="8">
    <source>
        <dbReference type="PROSITE-ProRule" id="PRU00169"/>
    </source>
</evidence>
<dbReference type="OrthoDB" id="9813394at2"/>
<dbReference type="SUPFAM" id="SSF55874">
    <property type="entry name" value="ATPase domain of HSP90 chaperone/DNA topoisomerase II/histidine kinase"/>
    <property type="match status" value="1"/>
</dbReference>
<dbReference type="CDD" id="cd00082">
    <property type="entry name" value="HisKA"/>
    <property type="match status" value="1"/>
</dbReference>
<dbReference type="HOGENOM" id="CLU_000445_114_72_0"/>
<dbReference type="InterPro" id="IPR036097">
    <property type="entry name" value="HisK_dim/P_sf"/>
</dbReference>
<evidence type="ECO:0000256" key="4">
    <source>
        <dbReference type="ARBA" id="ARBA00023012"/>
    </source>
</evidence>
<dbReference type="InterPro" id="IPR003661">
    <property type="entry name" value="HisK_dim/P_dom"/>
</dbReference>
<dbReference type="Proteomes" id="UP000007013">
    <property type="component" value="Chromosome"/>
</dbReference>
<gene>
    <name evidence="11" type="ordered locus">Oter_3794</name>
</gene>
<dbReference type="Gene3D" id="3.40.50.2300">
    <property type="match status" value="1"/>
</dbReference>
<dbReference type="InterPro" id="IPR001789">
    <property type="entry name" value="Sig_transdc_resp-reg_receiver"/>
</dbReference>
<dbReference type="KEGG" id="ote:Oter_3794"/>
<keyword evidence="3 8" id="KW-0597">Phosphoprotein</keyword>
<dbReference type="SUPFAM" id="SSF52172">
    <property type="entry name" value="CheY-like"/>
    <property type="match status" value="1"/>
</dbReference>
<dbReference type="Gene3D" id="3.30.565.10">
    <property type="entry name" value="Histidine kinase-like ATPase, C-terminal domain"/>
    <property type="match status" value="1"/>
</dbReference>
<protein>
    <recommendedName>
        <fullName evidence="2">histidine kinase</fullName>
        <ecNumber evidence="2">2.7.13.3</ecNumber>
    </recommendedName>
</protein>
<dbReference type="PROSITE" id="PS50110">
    <property type="entry name" value="RESPONSE_REGULATORY"/>
    <property type="match status" value="1"/>
</dbReference>
<keyword evidence="11" id="KW-0418">Kinase</keyword>
<dbReference type="InterPro" id="IPR003594">
    <property type="entry name" value="HATPase_dom"/>
</dbReference>
<comment type="catalytic activity">
    <reaction evidence="1">
        <text>ATP + protein L-histidine = ADP + protein N-phospho-L-histidine.</text>
        <dbReference type="EC" id="2.7.13.3"/>
    </reaction>
</comment>
<keyword evidence="12" id="KW-1185">Reference proteome</keyword>
<dbReference type="InterPro" id="IPR004358">
    <property type="entry name" value="Sig_transdc_His_kin-like_C"/>
</dbReference>
<evidence type="ECO:0000313" key="11">
    <source>
        <dbReference type="EMBL" id="ACB77069.1"/>
    </source>
</evidence>
<keyword evidence="4" id="KW-0902">Two-component regulatory system</keyword>
<dbReference type="EMBL" id="CP001032">
    <property type="protein sequence ID" value="ACB77069.1"/>
    <property type="molecule type" value="Genomic_DNA"/>
</dbReference>
<dbReference type="Pfam" id="PF00072">
    <property type="entry name" value="Response_reg"/>
    <property type="match status" value="1"/>
</dbReference>
<dbReference type="AlphaFoldDB" id="B1ZYH1"/>
<dbReference type="SMART" id="SM00448">
    <property type="entry name" value="REC"/>
    <property type="match status" value="1"/>
</dbReference>
<dbReference type="InterPro" id="IPR011006">
    <property type="entry name" value="CheY-like_superfamily"/>
</dbReference>